<evidence type="ECO:0000313" key="2">
    <source>
        <dbReference type="Proteomes" id="UP000292039"/>
    </source>
</evidence>
<organism evidence="1 2">
    <name type="scientific">Kerstersia gyiorum</name>
    <dbReference type="NCBI Taxonomy" id="206506"/>
    <lineage>
        <taxon>Bacteria</taxon>
        <taxon>Pseudomonadati</taxon>
        <taxon>Pseudomonadota</taxon>
        <taxon>Betaproteobacteria</taxon>
        <taxon>Burkholderiales</taxon>
        <taxon>Alcaligenaceae</taxon>
        <taxon>Kerstersia</taxon>
    </lineage>
</organism>
<dbReference type="EMBL" id="SGWZ01000008">
    <property type="protein sequence ID" value="RZS63864.1"/>
    <property type="molecule type" value="Genomic_DNA"/>
</dbReference>
<dbReference type="AlphaFoldDB" id="A0A4Q7M7X1"/>
<name>A0A4Q7M7X1_9BURK</name>
<comment type="caution">
    <text evidence="1">The sequence shown here is derived from an EMBL/GenBank/DDBJ whole genome shotgun (WGS) entry which is preliminary data.</text>
</comment>
<protein>
    <submittedName>
        <fullName evidence="1">Uncharacterized protein</fullName>
    </submittedName>
</protein>
<gene>
    <name evidence="1" type="ORF">EV679_3508</name>
</gene>
<dbReference type="RefSeq" id="WP_130487898.1">
    <property type="nucleotide sequence ID" value="NZ_CBCSEB010000013.1"/>
</dbReference>
<reference evidence="1 2" key="1">
    <citation type="submission" date="2019-02" db="EMBL/GenBank/DDBJ databases">
        <title>Genomic Encyclopedia of Type Strains, Phase IV (KMG-IV): sequencing the most valuable type-strain genomes for metagenomic binning, comparative biology and taxonomic classification.</title>
        <authorList>
            <person name="Goeker M."/>
        </authorList>
    </citation>
    <scope>NUCLEOTIDE SEQUENCE [LARGE SCALE GENOMIC DNA]</scope>
    <source>
        <strain evidence="1 2">DSM 16618</strain>
    </source>
</reference>
<evidence type="ECO:0000313" key="1">
    <source>
        <dbReference type="EMBL" id="RZS63864.1"/>
    </source>
</evidence>
<proteinExistence type="predicted"/>
<accession>A0A4Q7M7X1</accession>
<dbReference type="Proteomes" id="UP000292039">
    <property type="component" value="Unassembled WGS sequence"/>
</dbReference>
<sequence>MNEIDVLKKISSNLTERKNSAALSNYHVLCSNIGFLNNSFSAAIHTLRSLHKKIEASLLNDLQLNPQYKLGADLNSFIPIVSRIQLNSFSVFDKLATLTKPDDRSHITLESVSLLSRGFDDYNNLVTATRQYIDSIVSDSYQLCLLDPKSFNYHVLVSLNSFGKYATKSLVQTLFNAEVESAMNEFGTIKFKDWENSHITECKHKTFAQKVDFLFSMFGVPADPGLPDDMKNLFKFSSEFTHIGYTSTFFTSTSGAEVIFGDDEGPYLPSTENFSELKYEILETACKTLAATYIPSLVKCLEKILINSQAKNHSILLKKTADELSRAISTRNSEYFFFIKKGLIGSSTSIPLTCMCGETRAWIPPHKDTCLYCASCGSSFRLLEVDGDSGYIITSNGPARIIGSNSPDFHDLPKAEQLELLRQCGEVAKGAGGS</sequence>